<reference evidence="1 2" key="1">
    <citation type="submission" date="2005-09" db="EMBL/GenBank/DDBJ databases">
        <authorList>
            <person name="Mural R.J."/>
            <person name="Li P.W."/>
            <person name="Adams M.D."/>
            <person name="Amanatides P.G."/>
            <person name="Baden-Tillson H."/>
            <person name="Barnstead M."/>
            <person name="Chin S.H."/>
            <person name="Dew I."/>
            <person name="Evans C.A."/>
            <person name="Ferriera S."/>
            <person name="Flanigan M."/>
            <person name="Fosler C."/>
            <person name="Glodek A."/>
            <person name="Gu Z."/>
            <person name="Holt R.A."/>
            <person name="Jennings D."/>
            <person name="Kraft C.L."/>
            <person name="Lu F."/>
            <person name="Nguyen T."/>
            <person name="Nusskern D.R."/>
            <person name="Pfannkoch C.M."/>
            <person name="Sitter C."/>
            <person name="Sutton G.G."/>
            <person name="Venter J.C."/>
            <person name="Wang Z."/>
            <person name="Woodage T."/>
            <person name="Zheng X.H."/>
            <person name="Zhong F."/>
        </authorList>
    </citation>
    <scope>NUCLEOTIDE SEQUENCE [LARGE SCALE GENOMIC DNA]</scope>
    <source>
        <strain>BN</strain>
        <strain evidence="2">Sprague-Dawley</strain>
    </source>
</reference>
<proteinExistence type="predicted"/>
<name>A6J856_RAT</name>
<sequence length="72" mass="8393">MWDFVEQKCENILVPCGDSCLSLGNLEHPFLRCLSSEQIPQRQVLLAVLHPLMHIQYILPTTKKLLDRTWCE</sequence>
<evidence type="ECO:0000313" key="2">
    <source>
        <dbReference type="Proteomes" id="UP000234681"/>
    </source>
</evidence>
<protein>
    <submittedName>
        <fullName evidence="1">RCG55288</fullName>
    </submittedName>
</protein>
<accession>A6J856</accession>
<dbReference type="EMBL" id="CH473978">
    <property type="protein sequence ID" value="EDM10451.1"/>
    <property type="molecule type" value="Genomic_DNA"/>
</dbReference>
<organism evidence="1 2">
    <name type="scientific">Rattus norvegicus</name>
    <name type="common">Rat</name>
    <dbReference type="NCBI Taxonomy" id="10116"/>
    <lineage>
        <taxon>Eukaryota</taxon>
        <taxon>Metazoa</taxon>
        <taxon>Chordata</taxon>
        <taxon>Craniata</taxon>
        <taxon>Vertebrata</taxon>
        <taxon>Euteleostomi</taxon>
        <taxon>Mammalia</taxon>
        <taxon>Eutheria</taxon>
        <taxon>Euarchontoglires</taxon>
        <taxon>Glires</taxon>
        <taxon>Rodentia</taxon>
        <taxon>Myomorpha</taxon>
        <taxon>Muroidea</taxon>
        <taxon>Muridae</taxon>
        <taxon>Murinae</taxon>
        <taxon>Rattus</taxon>
    </lineage>
</organism>
<dbReference type="AlphaFoldDB" id="A6J856"/>
<dbReference type="Proteomes" id="UP000234681">
    <property type="component" value="Chromosome 5"/>
</dbReference>
<gene>
    <name evidence="1" type="ORF">rCG_55288</name>
</gene>
<evidence type="ECO:0000313" key="1">
    <source>
        <dbReference type="EMBL" id="EDM10451.1"/>
    </source>
</evidence>